<dbReference type="Pfam" id="PF06304">
    <property type="entry name" value="DUF1048"/>
    <property type="match status" value="1"/>
</dbReference>
<gene>
    <name evidence="1" type="ORF">HGA15_29805</name>
</gene>
<dbReference type="RefSeq" id="WP_062978970.1">
    <property type="nucleotide sequence ID" value="NZ_JAAXOT010000021.1"/>
</dbReference>
<dbReference type="EMBL" id="JAAXOT010000021">
    <property type="protein sequence ID" value="NKY60259.1"/>
    <property type="molecule type" value="Genomic_DNA"/>
</dbReference>
<evidence type="ECO:0000313" key="1">
    <source>
        <dbReference type="EMBL" id="NKY60259.1"/>
    </source>
</evidence>
<reference evidence="1 2" key="1">
    <citation type="submission" date="2020-04" db="EMBL/GenBank/DDBJ databases">
        <title>MicrobeNet Type strains.</title>
        <authorList>
            <person name="Nicholson A.C."/>
        </authorList>
    </citation>
    <scope>NUCLEOTIDE SEQUENCE [LARGE SCALE GENOMIC DNA]</scope>
    <source>
        <strain evidence="1 2">JCM 3332</strain>
    </source>
</reference>
<keyword evidence="2" id="KW-1185">Reference proteome</keyword>
<name>A0A846YTF8_9NOCA</name>
<evidence type="ECO:0000313" key="2">
    <source>
        <dbReference type="Proteomes" id="UP000570678"/>
    </source>
</evidence>
<dbReference type="Gene3D" id="1.10.1900.10">
    <property type="entry name" value="c-terminal domain of poly(a) binding protein"/>
    <property type="match status" value="1"/>
</dbReference>
<dbReference type="AlphaFoldDB" id="A0A846YTF8"/>
<dbReference type="InterPro" id="IPR008316">
    <property type="entry name" value="UCP029876"/>
</dbReference>
<organism evidence="1 2">
    <name type="scientific">Nocardia flavorosea</name>
    <dbReference type="NCBI Taxonomy" id="53429"/>
    <lineage>
        <taxon>Bacteria</taxon>
        <taxon>Bacillati</taxon>
        <taxon>Actinomycetota</taxon>
        <taxon>Actinomycetes</taxon>
        <taxon>Mycobacteriales</taxon>
        <taxon>Nocardiaceae</taxon>
        <taxon>Nocardia</taxon>
    </lineage>
</organism>
<proteinExistence type="predicted"/>
<accession>A0A846YTF8</accession>
<protein>
    <submittedName>
        <fullName evidence="1">DUF1048 domain-containing protein</fullName>
    </submittedName>
</protein>
<comment type="caution">
    <text evidence="1">The sequence shown here is derived from an EMBL/GenBank/DDBJ whole genome shotgun (WGS) entry which is preliminary data.</text>
</comment>
<sequence>MDISNITAKVVGDLGDKRRWRQYKTRAAQLPGSQRTAVAGFERYLLHTGRVGGVSIFEDLTEVFERSAAEGTPVREIVGADPVEFIEKFARNYPEDSWIGREQARLTSAIERAAGAGK</sequence>
<dbReference type="SUPFAM" id="SSF158560">
    <property type="entry name" value="BH3980-like"/>
    <property type="match status" value="1"/>
</dbReference>
<dbReference type="Proteomes" id="UP000570678">
    <property type="component" value="Unassembled WGS sequence"/>
</dbReference>